<protein>
    <submittedName>
        <fullName evidence="1">Uncharacterized protein</fullName>
    </submittedName>
</protein>
<proteinExistence type="predicted"/>
<keyword evidence="2" id="KW-1185">Reference proteome</keyword>
<evidence type="ECO:0000313" key="2">
    <source>
        <dbReference type="Proteomes" id="UP000198131"/>
    </source>
</evidence>
<dbReference type="Proteomes" id="UP000198131">
    <property type="component" value="Unassembled WGS sequence"/>
</dbReference>
<gene>
    <name evidence="1" type="ORF">SAMN06265337_2121</name>
</gene>
<evidence type="ECO:0000313" key="1">
    <source>
        <dbReference type="EMBL" id="SNC67933.1"/>
    </source>
</evidence>
<dbReference type="EMBL" id="FYEW01000001">
    <property type="protein sequence ID" value="SNC67933.1"/>
    <property type="molecule type" value="Genomic_DNA"/>
</dbReference>
<reference evidence="2" key="1">
    <citation type="submission" date="2017-06" db="EMBL/GenBank/DDBJ databases">
        <authorList>
            <person name="Varghese N."/>
            <person name="Submissions S."/>
        </authorList>
    </citation>
    <scope>NUCLEOTIDE SEQUENCE [LARGE SCALE GENOMIC DNA]</scope>
    <source>
        <strain evidence="2">DSM 11116</strain>
    </source>
</reference>
<sequence>MPDSATRPTADEEWENLLHQWRTQPDAQPRPFFYSRVRARLVGEEAKGPQLLPLWLRWPSYAVMLGIILMLSGDGAAERSVEPANHYQVYSEGR</sequence>
<dbReference type="RefSeq" id="WP_088843355.1">
    <property type="nucleotide sequence ID" value="NZ_FYEW01000001.1"/>
</dbReference>
<organism evidence="1 2">
    <name type="scientific">Hymenobacter gelipurpurascens</name>
    <dbReference type="NCBI Taxonomy" id="89968"/>
    <lineage>
        <taxon>Bacteria</taxon>
        <taxon>Pseudomonadati</taxon>
        <taxon>Bacteroidota</taxon>
        <taxon>Cytophagia</taxon>
        <taxon>Cytophagales</taxon>
        <taxon>Hymenobacteraceae</taxon>
        <taxon>Hymenobacter</taxon>
    </lineage>
</organism>
<name>A0A212TPM3_9BACT</name>
<dbReference type="AlphaFoldDB" id="A0A212TPM3"/>
<accession>A0A212TPM3</accession>
<dbReference type="OrthoDB" id="886712at2"/>